<dbReference type="PANTHER" id="PTHR43464:SF19">
    <property type="entry name" value="UBIQUINONE BIOSYNTHESIS O-METHYLTRANSFERASE, MITOCHONDRIAL"/>
    <property type="match status" value="1"/>
</dbReference>
<keyword evidence="7" id="KW-1185">Reference proteome</keyword>
<dbReference type="AlphaFoldDB" id="A0A699ZT83"/>
<dbReference type="GO" id="GO:0061542">
    <property type="term" value="F:3-demethylubiquinol 3-O-methyltransferase activity"/>
    <property type="evidence" value="ECO:0007669"/>
    <property type="project" value="InterPro"/>
</dbReference>
<dbReference type="InterPro" id="IPR029063">
    <property type="entry name" value="SAM-dependent_MTases_sf"/>
</dbReference>
<evidence type="ECO:0000256" key="4">
    <source>
        <dbReference type="ARBA" id="ARBA00022691"/>
    </source>
</evidence>
<name>A0A699ZT83_HAELA</name>
<reference evidence="6 7" key="1">
    <citation type="submission" date="2020-02" db="EMBL/GenBank/DDBJ databases">
        <title>Draft genome sequence of Haematococcus lacustris strain NIES-144.</title>
        <authorList>
            <person name="Morimoto D."/>
            <person name="Nakagawa S."/>
            <person name="Yoshida T."/>
            <person name="Sawayama S."/>
        </authorList>
    </citation>
    <scope>NUCLEOTIDE SEQUENCE [LARGE SCALE GENOMIC DNA]</scope>
    <source>
        <strain evidence="6 7">NIES-144</strain>
    </source>
</reference>
<dbReference type="GO" id="GO:0032259">
    <property type="term" value="P:methylation"/>
    <property type="evidence" value="ECO:0007669"/>
    <property type="project" value="UniProtKB-KW"/>
</dbReference>
<keyword evidence="3" id="KW-0831">Ubiquinone biosynthesis</keyword>
<dbReference type="InterPro" id="IPR025714">
    <property type="entry name" value="Methyltranfer_dom"/>
</dbReference>
<dbReference type="GO" id="GO:0010420">
    <property type="term" value="F:polyprenyldihydroxybenzoate methyltransferase activity"/>
    <property type="evidence" value="ECO:0007669"/>
    <property type="project" value="InterPro"/>
</dbReference>
<sequence length="162" mass="17920">MSHSILIAHGIWDSAFMQRLYTSQLWHYRPSNWSALWGVSAVRQLSTAPVGASIDLREARKFAQLADQWWDASGPFAPLHRLNPTRCKFIRDVACEALGLDARPAEVFRGLNVLDVGCGGGILSESMARMGAQVHGIDITDDNIKVAQLHAASDPLIRERTK</sequence>
<dbReference type="PANTHER" id="PTHR43464">
    <property type="entry name" value="METHYLTRANSFERASE"/>
    <property type="match status" value="1"/>
</dbReference>
<keyword evidence="2 6" id="KW-0808">Transferase</keyword>
<dbReference type="NCBIfam" id="TIGR01983">
    <property type="entry name" value="UbiG"/>
    <property type="match status" value="1"/>
</dbReference>
<proteinExistence type="predicted"/>
<feature type="domain" description="Methyltransferase" evidence="5">
    <location>
        <begin position="110"/>
        <end position="153"/>
    </location>
</feature>
<protein>
    <submittedName>
        <fullName evidence="6">Polyprenyldihydroxybenzoate methyltransferase</fullName>
    </submittedName>
</protein>
<dbReference type="InterPro" id="IPR010233">
    <property type="entry name" value="UbiG_MeTrfase"/>
</dbReference>
<accession>A0A699ZT83</accession>
<dbReference type="SUPFAM" id="SSF53335">
    <property type="entry name" value="S-adenosyl-L-methionine-dependent methyltransferases"/>
    <property type="match status" value="1"/>
</dbReference>
<dbReference type="Proteomes" id="UP000485058">
    <property type="component" value="Unassembled WGS sequence"/>
</dbReference>
<dbReference type="Gene3D" id="3.40.50.150">
    <property type="entry name" value="Vaccinia Virus protein VP39"/>
    <property type="match status" value="1"/>
</dbReference>
<evidence type="ECO:0000256" key="3">
    <source>
        <dbReference type="ARBA" id="ARBA00022688"/>
    </source>
</evidence>
<dbReference type="CDD" id="cd02440">
    <property type="entry name" value="AdoMet_MTases"/>
    <property type="match status" value="1"/>
</dbReference>
<organism evidence="6 7">
    <name type="scientific">Haematococcus lacustris</name>
    <name type="common">Green alga</name>
    <name type="synonym">Haematococcus pluvialis</name>
    <dbReference type="NCBI Taxonomy" id="44745"/>
    <lineage>
        <taxon>Eukaryota</taxon>
        <taxon>Viridiplantae</taxon>
        <taxon>Chlorophyta</taxon>
        <taxon>core chlorophytes</taxon>
        <taxon>Chlorophyceae</taxon>
        <taxon>CS clade</taxon>
        <taxon>Chlamydomonadales</taxon>
        <taxon>Haematococcaceae</taxon>
        <taxon>Haematococcus</taxon>
    </lineage>
</organism>
<evidence type="ECO:0000256" key="2">
    <source>
        <dbReference type="ARBA" id="ARBA00022679"/>
    </source>
</evidence>
<evidence type="ECO:0000259" key="5">
    <source>
        <dbReference type="Pfam" id="PF13847"/>
    </source>
</evidence>
<dbReference type="Pfam" id="PF13847">
    <property type="entry name" value="Methyltransf_31"/>
    <property type="match status" value="1"/>
</dbReference>
<comment type="caution">
    <text evidence="6">The sequence shown here is derived from an EMBL/GenBank/DDBJ whole genome shotgun (WGS) entry which is preliminary data.</text>
</comment>
<gene>
    <name evidence="6" type="ORF">HaLaN_18852</name>
</gene>
<keyword evidence="1 6" id="KW-0489">Methyltransferase</keyword>
<evidence type="ECO:0000256" key="1">
    <source>
        <dbReference type="ARBA" id="ARBA00022603"/>
    </source>
</evidence>
<keyword evidence="4" id="KW-0949">S-adenosyl-L-methionine</keyword>
<dbReference type="EMBL" id="BLLF01001847">
    <property type="protein sequence ID" value="GFH21528.1"/>
    <property type="molecule type" value="Genomic_DNA"/>
</dbReference>
<evidence type="ECO:0000313" key="7">
    <source>
        <dbReference type="Proteomes" id="UP000485058"/>
    </source>
</evidence>
<evidence type="ECO:0000313" key="6">
    <source>
        <dbReference type="EMBL" id="GFH21528.1"/>
    </source>
</evidence>